<dbReference type="Gene3D" id="3.40.50.200">
    <property type="entry name" value="Peptidase S8/S53 domain"/>
    <property type="match status" value="1"/>
</dbReference>
<dbReference type="Pfam" id="PF00082">
    <property type="entry name" value="Peptidase_S8"/>
    <property type="match status" value="1"/>
</dbReference>
<reference evidence="10" key="1">
    <citation type="journal article" date="2010" name="Nature">
        <title>The Amphimedon queenslandica genome and the evolution of animal complexity.</title>
        <authorList>
            <person name="Srivastava M."/>
            <person name="Simakov O."/>
            <person name="Chapman J."/>
            <person name="Fahey B."/>
            <person name="Gauthier M.E."/>
            <person name="Mitros T."/>
            <person name="Richards G.S."/>
            <person name="Conaco C."/>
            <person name="Dacre M."/>
            <person name="Hellsten U."/>
            <person name="Larroux C."/>
            <person name="Putnam N.H."/>
            <person name="Stanke M."/>
            <person name="Adamska M."/>
            <person name="Darling A."/>
            <person name="Degnan S.M."/>
            <person name="Oakley T.H."/>
            <person name="Plachetzki D.C."/>
            <person name="Zhai Y."/>
            <person name="Adamski M."/>
            <person name="Calcino A."/>
            <person name="Cummins S.F."/>
            <person name="Goodstein D.M."/>
            <person name="Harris C."/>
            <person name="Jackson D.J."/>
            <person name="Leys S.P."/>
            <person name="Shu S."/>
            <person name="Woodcroft B.J."/>
            <person name="Vervoort M."/>
            <person name="Kosik K.S."/>
            <person name="Manning G."/>
            <person name="Degnan B.M."/>
            <person name="Rokhsar D.S."/>
        </authorList>
    </citation>
    <scope>NUCLEOTIDE SEQUENCE [LARGE SCALE GENOMIC DNA]</scope>
</reference>
<organism evidence="9">
    <name type="scientific">Amphimedon queenslandica</name>
    <name type="common">Sponge</name>
    <dbReference type="NCBI Taxonomy" id="400682"/>
    <lineage>
        <taxon>Eukaryota</taxon>
        <taxon>Metazoa</taxon>
        <taxon>Porifera</taxon>
        <taxon>Demospongiae</taxon>
        <taxon>Heteroscleromorpha</taxon>
        <taxon>Haplosclerida</taxon>
        <taxon>Niphatidae</taxon>
        <taxon>Amphimedon</taxon>
    </lineage>
</organism>
<dbReference type="Proteomes" id="UP000007879">
    <property type="component" value="Unassembled WGS sequence"/>
</dbReference>
<dbReference type="PRINTS" id="PR00723">
    <property type="entry name" value="SUBTILISIN"/>
</dbReference>
<evidence type="ECO:0000256" key="5">
    <source>
        <dbReference type="PROSITE-ProRule" id="PRU01240"/>
    </source>
</evidence>
<evidence type="ECO:0000313" key="9">
    <source>
        <dbReference type="EnsemblMetazoa" id="Aqu2.1.38114_001"/>
    </source>
</evidence>
<dbReference type="STRING" id="400682.A0A1X7VEG8"/>
<dbReference type="CDD" id="cd04077">
    <property type="entry name" value="Peptidases_S8_PCSK9_ProteinaseK_like"/>
    <property type="match status" value="1"/>
</dbReference>
<dbReference type="InterPro" id="IPR050131">
    <property type="entry name" value="Peptidase_S8_subtilisin-like"/>
</dbReference>
<keyword evidence="7" id="KW-0732">Signal</keyword>
<dbReference type="InterPro" id="IPR022398">
    <property type="entry name" value="Peptidase_S8_His-AS"/>
</dbReference>
<dbReference type="GO" id="GO:0005615">
    <property type="term" value="C:extracellular space"/>
    <property type="evidence" value="ECO:0007669"/>
    <property type="project" value="TreeGrafter"/>
</dbReference>
<dbReference type="GO" id="GO:0004252">
    <property type="term" value="F:serine-type endopeptidase activity"/>
    <property type="evidence" value="ECO:0007669"/>
    <property type="project" value="UniProtKB-UniRule"/>
</dbReference>
<dbReference type="InterPro" id="IPR023828">
    <property type="entry name" value="Peptidase_S8_Ser-AS"/>
</dbReference>
<dbReference type="InterPro" id="IPR023827">
    <property type="entry name" value="Peptidase_S8_Asp-AS"/>
</dbReference>
<comment type="similarity">
    <text evidence="1 5 6">Belongs to the peptidase S8 family.</text>
</comment>
<feature type="domain" description="Peptidase S8/S53" evidence="8">
    <location>
        <begin position="140"/>
        <end position="387"/>
    </location>
</feature>
<proteinExistence type="inferred from homology"/>
<dbReference type="FunFam" id="3.40.50.200:FF:000016">
    <property type="entry name" value="Proprotein convertase subtilisin/kexin type 9"/>
    <property type="match status" value="1"/>
</dbReference>
<dbReference type="InParanoid" id="A0A1X7VEG8"/>
<evidence type="ECO:0000313" key="10">
    <source>
        <dbReference type="Proteomes" id="UP000007879"/>
    </source>
</evidence>
<name>A0A1X7VEG8_AMPQE</name>
<dbReference type="PROSITE" id="PS00138">
    <property type="entry name" value="SUBTILASE_SER"/>
    <property type="match status" value="1"/>
</dbReference>
<keyword evidence="3 5" id="KW-0378">Hydrolase</keyword>
<evidence type="ECO:0000256" key="6">
    <source>
        <dbReference type="RuleBase" id="RU003355"/>
    </source>
</evidence>
<dbReference type="InterPro" id="IPR034193">
    <property type="entry name" value="PCSK9_ProteinaseK-like"/>
</dbReference>
<dbReference type="PROSITE" id="PS51892">
    <property type="entry name" value="SUBTILASE"/>
    <property type="match status" value="1"/>
</dbReference>
<dbReference type="EnsemblMetazoa" id="Aqu2.1.38114_001">
    <property type="protein sequence ID" value="Aqu2.1.38114_001"/>
    <property type="gene ID" value="Aqu2.1.38114"/>
</dbReference>
<evidence type="ECO:0000256" key="3">
    <source>
        <dbReference type="ARBA" id="ARBA00022801"/>
    </source>
</evidence>
<evidence type="ECO:0000256" key="4">
    <source>
        <dbReference type="ARBA" id="ARBA00022825"/>
    </source>
</evidence>
<keyword evidence="10" id="KW-1185">Reference proteome</keyword>
<reference evidence="9" key="2">
    <citation type="submission" date="2017-05" db="UniProtKB">
        <authorList>
            <consortium name="EnsemblMetazoa"/>
        </authorList>
    </citation>
    <scope>IDENTIFICATION</scope>
</reference>
<dbReference type="PANTHER" id="PTHR43806">
    <property type="entry name" value="PEPTIDASE S8"/>
    <property type="match status" value="1"/>
</dbReference>
<dbReference type="InterPro" id="IPR015500">
    <property type="entry name" value="Peptidase_S8_subtilisin-rel"/>
</dbReference>
<dbReference type="InterPro" id="IPR036852">
    <property type="entry name" value="Peptidase_S8/S53_dom_sf"/>
</dbReference>
<dbReference type="AlphaFoldDB" id="A0A1X7VEG8"/>
<dbReference type="PROSITE" id="PS00136">
    <property type="entry name" value="SUBTILASE_ASP"/>
    <property type="match status" value="1"/>
</dbReference>
<dbReference type="KEGG" id="aqu:100638459"/>
<dbReference type="InterPro" id="IPR037045">
    <property type="entry name" value="S8pro/Inhibitor_I9_sf"/>
</dbReference>
<dbReference type="SUPFAM" id="SSF52743">
    <property type="entry name" value="Subtilisin-like"/>
    <property type="match status" value="1"/>
</dbReference>
<feature type="active site" description="Charge relay system" evidence="5">
    <location>
        <position position="149"/>
    </location>
</feature>
<sequence length="815" mass="87763">MRSLQSNVKFMLLAALIYLILIKEKAEARRVIRAASGSNTTGNYIIVVTDGVNHSRFMEIVDQVRNETLDSKIYEQVEGPFINIISARITEDAAHRLKVMDGIEFVEEETYAVKSVSWAIDRLDQTGPTLDNTYTPEGNGEGVDVYILDTGIKYSHNDFGGRAKYPGFDPVDTADGTNQNGLDCDGHGTHVASLAVGTNWGVAKGADVYSVRVLDCEGSAPWSVIVNGVNKAGSRIVSSNRSGVISMSLGGGYSHTLNSALISVMNKGVPVVAAAGNERDDACNYSPASTTGVITVGGSAKGDSLYYYTNGGTCVDVFAPGSQVTAADSSCNSCSVTYSGTSMATPIVSGSVAIHLQKNPALTPSQVRNKIIQDSLKNKLTYNNLKNSLRSGTANRLLHVKPKAETVTVTSTSTTTQEVTQIITSISHATVTQQVTRTTVSIVPTTVTSVSTSHVSITSTATVAVTAIVKTSVPVTVTVTPTPTPEEVCCSTLRNFETFEVRMMSGLSDIVNKGVETIIERSSTSSNSTCEVKAPIDGNTTTNGTKPQAVTKSCAEIITSLPGASSGRYYLQSKDSKMNGSAAVYCELEKEIKGNRGFMRIANVNMSDPNTDCPEGLLLRTDGNLRTCQRHQFHSGCSTTSFSSSGVEYSRVCGRIRGYQWASPNAFYDTTLYSSPKVEDDYVDGVVLTNQVNESRSHIWTFAAALDETDRNKAIVCQCSNVNVTLNDFKTPSFVGNDYFCETGSRHQFSYGVLYTEDPLWDGKGCGKVSTCCDKGEWFCKDVPKTSSDIELRLCGNEDRNNEDTPLDLIELYIQ</sequence>
<protein>
    <recommendedName>
        <fullName evidence="8">Peptidase S8/S53 domain-containing protein</fullName>
    </recommendedName>
</protein>
<keyword evidence="2 5" id="KW-0645">Protease</keyword>
<dbReference type="PROSITE" id="PS00137">
    <property type="entry name" value="SUBTILASE_HIS"/>
    <property type="match status" value="1"/>
</dbReference>
<feature type="signal peptide" evidence="7">
    <location>
        <begin position="1"/>
        <end position="28"/>
    </location>
</feature>
<dbReference type="GO" id="GO:0006508">
    <property type="term" value="P:proteolysis"/>
    <property type="evidence" value="ECO:0007669"/>
    <property type="project" value="UniProtKB-KW"/>
</dbReference>
<dbReference type="Gene3D" id="3.30.70.80">
    <property type="entry name" value="Peptidase S8 propeptide/proteinase inhibitor I9"/>
    <property type="match status" value="1"/>
</dbReference>
<feature type="active site" description="Charge relay system" evidence="5">
    <location>
        <position position="187"/>
    </location>
</feature>
<feature type="chain" id="PRO_5012530443" description="Peptidase S8/S53 domain-containing protein" evidence="7">
    <location>
        <begin position="29"/>
        <end position="815"/>
    </location>
</feature>
<accession>A0A1X7VEG8</accession>
<keyword evidence="4 5" id="KW-0720">Serine protease</keyword>
<evidence type="ECO:0000256" key="1">
    <source>
        <dbReference type="ARBA" id="ARBA00011073"/>
    </source>
</evidence>
<evidence type="ECO:0000256" key="2">
    <source>
        <dbReference type="ARBA" id="ARBA00022670"/>
    </source>
</evidence>
<dbReference type="OrthoDB" id="206201at2759"/>
<evidence type="ECO:0000256" key="7">
    <source>
        <dbReference type="SAM" id="SignalP"/>
    </source>
</evidence>
<feature type="active site" description="Charge relay system" evidence="5">
    <location>
        <position position="342"/>
    </location>
</feature>
<gene>
    <name evidence="9" type="primary">100638459</name>
</gene>
<evidence type="ECO:0000259" key="8">
    <source>
        <dbReference type="Pfam" id="PF00082"/>
    </source>
</evidence>
<dbReference type="InterPro" id="IPR000209">
    <property type="entry name" value="Peptidase_S8/S53_dom"/>
</dbReference>
<dbReference type="EnsemblMetazoa" id="XM_019993799.1">
    <property type="protein sequence ID" value="XP_019849358.1"/>
    <property type="gene ID" value="LOC100638459"/>
</dbReference>
<dbReference type="PANTHER" id="PTHR43806:SF58">
    <property type="entry name" value="ALKALINE PROTEASE 1-RELATED"/>
    <property type="match status" value="1"/>
</dbReference>